<dbReference type="NCBIfam" id="TIGR01258">
    <property type="entry name" value="pgm_1"/>
    <property type="match status" value="1"/>
</dbReference>
<gene>
    <name evidence="5 10" type="primary">gpmA</name>
    <name evidence="10" type="ORF">TPA0598_01_00490</name>
</gene>
<dbReference type="InterPro" id="IPR001345">
    <property type="entry name" value="PG/BPGM_mutase_AS"/>
</dbReference>
<evidence type="ECO:0000256" key="8">
    <source>
        <dbReference type="PIRSR" id="PIRSR613078-3"/>
    </source>
</evidence>
<evidence type="ECO:0000256" key="6">
    <source>
        <dbReference type="PIRSR" id="PIRSR613078-1"/>
    </source>
</evidence>
<feature type="binding site" evidence="5 7">
    <location>
        <position position="109"/>
    </location>
    <ligand>
        <name>substrate</name>
    </ligand>
</feature>
<dbReference type="GO" id="GO:0004619">
    <property type="term" value="F:phosphoglycerate mutase activity"/>
    <property type="evidence" value="ECO:0007669"/>
    <property type="project" value="UniProtKB-UniRule"/>
</dbReference>
<evidence type="ECO:0000256" key="7">
    <source>
        <dbReference type="PIRSR" id="PIRSR613078-2"/>
    </source>
</evidence>
<dbReference type="NCBIfam" id="NF010713">
    <property type="entry name" value="PRK14115.1"/>
    <property type="match status" value="1"/>
</dbReference>
<dbReference type="PANTHER" id="PTHR11931">
    <property type="entry name" value="PHOSPHOGLYCERATE MUTASE"/>
    <property type="match status" value="1"/>
</dbReference>
<keyword evidence="3 5" id="KW-0324">Glycolysis</keyword>
<feature type="binding site" evidence="5 7">
    <location>
        <begin position="19"/>
        <end position="26"/>
    </location>
    <ligand>
        <name>substrate</name>
    </ligand>
</feature>
<dbReference type="InterPro" id="IPR029033">
    <property type="entry name" value="His_PPase_superfam"/>
</dbReference>
<comment type="caution">
    <text evidence="10">The sequence shown here is derived from an EMBL/GenBank/DDBJ whole genome shotgun (WGS) entry which is preliminary data.</text>
</comment>
<organism evidence="10 11">
    <name type="scientific">Streptomyces lydicamycinicus</name>
    <dbReference type="NCBI Taxonomy" id="1546107"/>
    <lineage>
        <taxon>Bacteria</taxon>
        <taxon>Bacillati</taxon>
        <taxon>Actinomycetota</taxon>
        <taxon>Actinomycetes</taxon>
        <taxon>Kitasatosporales</taxon>
        <taxon>Streptomycetaceae</taxon>
        <taxon>Streptomyces</taxon>
    </lineage>
</organism>
<evidence type="ECO:0000256" key="5">
    <source>
        <dbReference type="HAMAP-Rule" id="MF_01039"/>
    </source>
</evidence>
<comment type="catalytic activity">
    <reaction evidence="5 9">
        <text>(2R)-2-phosphoglycerate = (2R)-3-phosphoglycerate</text>
        <dbReference type="Rhea" id="RHEA:15901"/>
        <dbReference type="ChEBI" id="CHEBI:58272"/>
        <dbReference type="ChEBI" id="CHEBI:58289"/>
        <dbReference type="EC" id="5.4.2.11"/>
    </reaction>
</comment>
<comment type="similarity">
    <text evidence="1 5">Belongs to the phosphoglycerate mutase family. BPG-dependent PGAM subfamily.</text>
</comment>
<dbReference type="AlphaFoldDB" id="A0A0P4R084"/>
<keyword evidence="2 5" id="KW-0312">Gluconeogenesis</keyword>
<feature type="active site" description="Proton donor/acceptor" evidence="5 6">
    <location>
        <position position="98"/>
    </location>
</feature>
<dbReference type="EMBL" id="BBNO01000001">
    <property type="protein sequence ID" value="GAO05680.1"/>
    <property type="molecule type" value="Genomic_DNA"/>
</dbReference>
<dbReference type="GO" id="GO:0006096">
    <property type="term" value="P:glycolytic process"/>
    <property type="evidence" value="ECO:0007669"/>
    <property type="project" value="UniProtKB-UniRule"/>
</dbReference>
<keyword evidence="4 5" id="KW-0413">Isomerase</keyword>
<proteinExistence type="inferred from homology"/>
<protein>
    <recommendedName>
        <fullName evidence="5 9">2,3-bisphosphoglycerate-dependent phosphoglycerate mutase</fullName>
        <shortName evidence="5">BPG-dependent PGAM</shortName>
        <shortName evidence="5">PGAM</shortName>
        <shortName evidence="5">Phosphoglyceromutase</shortName>
        <shortName evidence="5">dPGM</shortName>
        <ecNumber evidence="5 9">5.4.2.11</ecNumber>
    </recommendedName>
</protein>
<feature type="binding site" evidence="5 7">
    <location>
        <begin position="194"/>
        <end position="195"/>
    </location>
    <ligand>
        <name>substrate</name>
    </ligand>
</feature>
<dbReference type="HAMAP" id="MF_01039">
    <property type="entry name" value="PGAM_GpmA"/>
    <property type="match status" value="1"/>
</dbReference>
<feature type="site" description="Transition state stabilizer" evidence="5 8">
    <location>
        <position position="193"/>
    </location>
</feature>
<evidence type="ECO:0000313" key="10">
    <source>
        <dbReference type="EMBL" id="GAO05680.1"/>
    </source>
</evidence>
<dbReference type="PROSITE" id="PS00175">
    <property type="entry name" value="PG_MUTASE"/>
    <property type="match status" value="1"/>
</dbReference>
<evidence type="ECO:0000256" key="3">
    <source>
        <dbReference type="ARBA" id="ARBA00023152"/>
    </source>
</evidence>
<evidence type="ECO:0000313" key="11">
    <source>
        <dbReference type="Proteomes" id="UP000048965"/>
    </source>
</evidence>
<dbReference type="UniPathway" id="UPA00109">
    <property type="reaction ID" value="UER00186"/>
</dbReference>
<feature type="active site" description="Tele-phosphohistidine intermediate" evidence="5 6">
    <location>
        <position position="20"/>
    </location>
</feature>
<feature type="binding site" evidence="5 7">
    <location>
        <begin position="125"/>
        <end position="126"/>
    </location>
    <ligand>
        <name>substrate</name>
    </ligand>
</feature>
<dbReference type="InterPro" id="IPR005952">
    <property type="entry name" value="Phosphogly_mut1"/>
</dbReference>
<evidence type="ECO:0000256" key="4">
    <source>
        <dbReference type="ARBA" id="ARBA00023235"/>
    </source>
</evidence>
<reference evidence="11" key="1">
    <citation type="submission" date="2014-09" db="EMBL/GenBank/DDBJ databases">
        <title>Whole genome shotgun sequence of Streptomyces sp. NBRC 110027.</title>
        <authorList>
            <person name="Komaki H."/>
            <person name="Ichikawa N."/>
            <person name="Katano-Makiyama Y."/>
            <person name="Hosoyama A."/>
            <person name="Hashimoto M."/>
            <person name="Uohara A."/>
            <person name="Kitahashi Y."/>
            <person name="Ohji S."/>
            <person name="Kimura A."/>
            <person name="Yamazoe A."/>
            <person name="Igarashi Y."/>
            <person name="Fujita N."/>
        </authorList>
    </citation>
    <scope>NUCLEOTIDE SEQUENCE [LARGE SCALE GENOMIC DNA]</scope>
    <source>
        <strain evidence="11">NBRC 110027</strain>
    </source>
</reference>
<reference evidence="10 11" key="2">
    <citation type="journal article" date="2015" name="Stand. Genomic Sci.">
        <title>Draft genome sequence of marine-derived Streptomyces sp. TP-A0598, a producer of anti-MRSA antibiotic lydicamycins.</title>
        <authorList>
            <person name="Komaki H."/>
            <person name="Ichikawa N."/>
            <person name="Hosoyama A."/>
            <person name="Fujita N."/>
            <person name="Igarashi Y."/>
        </authorList>
    </citation>
    <scope>NUCLEOTIDE SEQUENCE [LARGE SCALE GENOMIC DNA]</scope>
    <source>
        <strain evidence="10 11">NBRC 110027</strain>
    </source>
</reference>
<dbReference type="CDD" id="cd07067">
    <property type="entry name" value="HP_PGM_like"/>
    <property type="match status" value="1"/>
</dbReference>
<feature type="binding site" evidence="5 7">
    <location>
        <begin position="98"/>
        <end position="101"/>
    </location>
    <ligand>
        <name>substrate</name>
    </ligand>
</feature>
<dbReference type="Gene3D" id="3.40.50.1240">
    <property type="entry name" value="Phosphoglycerate mutase-like"/>
    <property type="match status" value="1"/>
</dbReference>
<evidence type="ECO:0000256" key="2">
    <source>
        <dbReference type="ARBA" id="ARBA00022432"/>
    </source>
</evidence>
<evidence type="ECO:0000256" key="1">
    <source>
        <dbReference type="ARBA" id="ARBA00006717"/>
    </source>
</evidence>
<keyword evidence="11" id="KW-1185">Reference proteome</keyword>
<dbReference type="SUPFAM" id="SSF53254">
    <property type="entry name" value="Phosphoglycerate mutase-like"/>
    <property type="match status" value="1"/>
</dbReference>
<dbReference type="GO" id="GO:0006094">
    <property type="term" value="P:gluconeogenesis"/>
    <property type="evidence" value="ECO:0007669"/>
    <property type="project" value="UniProtKB-UniRule"/>
</dbReference>
<dbReference type="FunFam" id="3.40.50.1240:FF:000012">
    <property type="entry name" value="Phosphoglycerate mutase 1"/>
    <property type="match status" value="1"/>
</dbReference>
<evidence type="ECO:0000256" key="9">
    <source>
        <dbReference type="RuleBase" id="RU004512"/>
    </source>
</evidence>
<dbReference type="EC" id="5.4.2.11" evidence="5 9"/>
<dbReference type="NCBIfam" id="NF010718">
    <property type="entry name" value="PRK14120.1"/>
    <property type="match status" value="1"/>
</dbReference>
<dbReference type="SMART" id="SM00855">
    <property type="entry name" value="PGAM"/>
    <property type="match status" value="1"/>
</dbReference>
<dbReference type="Pfam" id="PF00300">
    <property type="entry name" value="His_Phos_1"/>
    <property type="match status" value="1"/>
</dbReference>
<feature type="binding site" evidence="5 7">
    <location>
        <begin position="32"/>
        <end position="33"/>
    </location>
    <ligand>
        <name>substrate</name>
    </ligand>
</feature>
<dbReference type="InterPro" id="IPR013078">
    <property type="entry name" value="His_Pase_superF_clade-1"/>
</dbReference>
<sequence length="260" mass="28940">MSITLDAMADAPYKLILLRHGESEWNAKNLFTGWVDVNLNEKGEKEAVRGGELLKDAGLLPDVVHTSLQKRAIRTAQLALESADRHWIPVHRSWRLNERHYGALQGKDKAQTLAEFGEEQFMLWRRSYDTPPPALEDGAEFSQSDDPRYASIPPELRPKTECLKDVVVRMLPYWYDGIVPDLLAGRTVLVAAHGNSLRALVKHLDGISDENIAGLNIPTGIPLAYELDADFRPVKPGGTYLDPEAAKAAIEAVKNQGKKK</sequence>
<feature type="binding site" evidence="5 7">
    <location>
        <position position="71"/>
    </location>
    <ligand>
        <name>substrate</name>
    </ligand>
</feature>
<comment type="function">
    <text evidence="5 9">Catalyzes the interconversion of 2-phosphoglycerate and 3-phosphoglycerate.</text>
</comment>
<dbReference type="Proteomes" id="UP000048965">
    <property type="component" value="Unassembled WGS sequence"/>
</dbReference>
<name>A0A0P4R084_9ACTN</name>
<comment type="pathway">
    <text evidence="5 9">Carbohydrate degradation; glycolysis; pyruvate from D-glyceraldehyde 3-phosphate: step 3/5.</text>
</comment>
<accession>A0A0P4R084</accession>